<dbReference type="Proteomes" id="UP000662111">
    <property type="component" value="Unassembled WGS sequence"/>
</dbReference>
<reference evidence="3" key="1">
    <citation type="journal article" date="2019" name="Int. J. Syst. Evol. Microbiol.">
        <title>The Global Catalogue of Microorganisms (GCM) 10K type strain sequencing project: providing services to taxonomists for standard genome sequencing and annotation.</title>
        <authorList>
            <consortium name="The Broad Institute Genomics Platform"/>
            <consortium name="The Broad Institute Genome Sequencing Center for Infectious Disease"/>
            <person name="Wu L."/>
            <person name="Ma J."/>
        </authorList>
    </citation>
    <scope>NUCLEOTIDE SEQUENCE [LARGE SCALE GENOMIC DNA]</scope>
    <source>
        <strain evidence="3">CGMCC 1.5362</strain>
    </source>
</reference>
<name>A0ABQ2FEV7_9MICO</name>
<feature type="signal peptide" evidence="1">
    <location>
        <begin position="1"/>
        <end position="20"/>
    </location>
</feature>
<evidence type="ECO:0000313" key="3">
    <source>
        <dbReference type="Proteomes" id="UP000662111"/>
    </source>
</evidence>
<feature type="chain" id="PRO_5045630914" description="Lipoprotein" evidence="1">
    <location>
        <begin position="21"/>
        <end position="301"/>
    </location>
</feature>
<proteinExistence type="predicted"/>
<evidence type="ECO:0000256" key="1">
    <source>
        <dbReference type="SAM" id="SignalP"/>
    </source>
</evidence>
<accession>A0ABQ2FEV7</accession>
<keyword evidence="3" id="KW-1185">Reference proteome</keyword>
<keyword evidence="1" id="KW-0732">Signal</keyword>
<dbReference type="EMBL" id="BMLB01000006">
    <property type="protein sequence ID" value="GGK78844.1"/>
    <property type="molecule type" value="Genomic_DNA"/>
</dbReference>
<evidence type="ECO:0000313" key="2">
    <source>
        <dbReference type="EMBL" id="GGK78844.1"/>
    </source>
</evidence>
<protein>
    <recommendedName>
        <fullName evidence="4">Lipoprotein</fullName>
    </recommendedName>
</protein>
<sequence>MAVVAGLLVLALPVACSGSAQPPTTPAPTSPDASVAPTLSAVLWQSRMDLDDRQVQVKLRNDGSGEVVVERMALRSSAFDEPMVYRRRGSVLGAGRAVDMPVVLSGPVCGAAAGRHVAEVDYRLADGTRGTVEVVASDEHDQVAELHTAECFALEVAEVASLSVQGLPRVVSRDGLVAAELTVDVQARGQGAGGRELHLRHMSGTTLLQHVDPLTLERLPDGLPLDLMAPATGTRSFAVTLVPGRCDAHAIAEDKQGTRFRVTVDLDGRQGQVALVAPDDVKVALYDYVREACASVDTGGG</sequence>
<organism evidence="2 3">
    <name type="scientific">Ornithinimicrobium pekingense</name>
    <dbReference type="NCBI Taxonomy" id="384677"/>
    <lineage>
        <taxon>Bacteria</taxon>
        <taxon>Bacillati</taxon>
        <taxon>Actinomycetota</taxon>
        <taxon>Actinomycetes</taxon>
        <taxon>Micrococcales</taxon>
        <taxon>Ornithinimicrobiaceae</taxon>
        <taxon>Ornithinimicrobium</taxon>
    </lineage>
</organism>
<comment type="caution">
    <text evidence="2">The sequence shown here is derived from an EMBL/GenBank/DDBJ whole genome shotgun (WGS) entry which is preliminary data.</text>
</comment>
<gene>
    <name evidence="2" type="ORF">GCM10011509_29230</name>
</gene>
<evidence type="ECO:0008006" key="4">
    <source>
        <dbReference type="Google" id="ProtNLM"/>
    </source>
</evidence>